<accession>A0A5C6TWY2</accession>
<comment type="caution">
    <text evidence="1">The sequence shown here is derived from an EMBL/GenBank/DDBJ whole genome shotgun (WGS) entry which is preliminary data.</text>
</comment>
<name>A0A5C6TWY2_9SPHN</name>
<proteinExistence type="predicted"/>
<dbReference type="EMBL" id="VOQQ01000001">
    <property type="protein sequence ID" value="TXC64983.1"/>
    <property type="molecule type" value="Genomic_DNA"/>
</dbReference>
<protein>
    <submittedName>
        <fullName evidence="1">Pilus assembly protein</fullName>
    </submittedName>
</protein>
<dbReference type="Proteomes" id="UP000321249">
    <property type="component" value="Unassembled WGS sequence"/>
</dbReference>
<dbReference type="OrthoDB" id="7432392at2"/>
<evidence type="ECO:0000313" key="2">
    <source>
        <dbReference type="Proteomes" id="UP000321249"/>
    </source>
</evidence>
<sequence length="199" mass="21296">MLEFAFALPVLLTLSLVGIEVSHFAMANLRVSNIAVMTADNAARVRDTIDETDVVELMTGAKMTGGEIDFGRHGRIILSSIEANTAGAGGASTGQWIRWQRCDGAKHASSVWGTEGKGQNDATLPHVGSPNTIDAAPGTAVMLVEVFYDYQPLIPNSILSGRTIHYESAFNVRQRTNQAIANASSLSNAQKRLCSNYDA</sequence>
<keyword evidence="2" id="KW-1185">Reference proteome</keyword>
<evidence type="ECO:0000313" key="1">
    <source>
        <dbReference type="EMBL" id="TXC64983.1"/>
    </source>
</evidence>
<reference evidence="1 2" key="1">
    <citation type="journal article" date="2015" name="J. Microbiol.">
        <title>Sphingosinicella ginsenosidimutans sp. nov., with ginsenoside converting activity.</title>
        <authorList>
            <person name="Kim J.K."/>
            <person name="Kang M.S."/>
            <person name="Park S.C."/>
            <person name="Kim K.M."/>
            <person name="Choi K."/>
            <person name="Yoon M.H."/>
            <person name="Im W.T."/>
        </authorList>
    </citation>
    <scope>NUCLEOTIDE SEQUENCE [LARGE SCALE GENOMIC DNA]</scope>
    <source>
        <strain evidence="1 2">BS-11</strain>
    </source>
</reference>
<organism evidence="1 2">
    <name type="scientific">Allosphingosinicella ginsenosidimutans</name>
    <dbReference type="NCBI Taxonomy" id="1176539"/>
    <lineage>
        <taxon>Bacteria</taxon>
        <taxon>Pseudomonadati</taxon>
        <taxon>Pseudomonadota</taxon>
        <taxon>Alphaproteobacteria</taxon>
        <taxon>Sphingomonadales</taxon>
        <taxon>Sphingomonadaceae</taxon>
        <taxon>Allosphingosinicella</taxon>
    </lineage>
</organism>
<dbReference type="AlphaFoldDB" id="A0A5C6TWY2"/>
<gene>
    <name evidence="1" type="ORF">FRZ32_08910</name>
</gene>